<evidence type="ECO:0000313" key="2">
    <source>
        <dbReference type="Proteomes" id="UP000093902"/>
    </source>
</evidence>
<dbReference type="Gene3D" id="3.40.1520.10">
    <property type="entry name" value="Ta1353-like"/>
    <property type="match status" value="1"/>
</dbReference>
<sequence length="165" mass="17540">MTTPALSWDVVSVDKPDDLNVVIGQAHFIKTVEDLHEAMVGVSPSLRFGLAFCEASGPRLVRRSGNDPDMVELAVRNALAIGAGHVFVIFLRDGFPVNVLNPIKGVPEVCSIYCATANPVEVLVAVTPLGRGIAGVIDGQPPLGVESDDDVVARRDLLRAIGYKL</sequence>
<dbReference type="AlphaFoldDB" id="A0A1A0QYI8"/>
<dbReference type="OrthoDB" id="9785212at2"/>
<reference evidence="2" key="1">
    <citation type="submission" date="2016-06" db="EMBL/GenBank/DDBJ databases">
        <authorList>
            <person name="Sutton G."/>
            <person name="Brinkac L."/>
            <person name="Sanka R."/>
            <person name="Adams M."/>
            <person name="Lau E."/>
            <person name="Mehaffy C."/>
            <person name="Tameris M."/>
            <person name="Hatherill M."/>
            <person name="Hanekom W."/>
            <person name="Mahomed H."/>
            <person name="Mcshane H."/>
        </authorList>
    </citation>
    <scope>NUCLEOTIDE SEQUENCE [LARGE SCALE GENOMIC DNA]</scope>
    <source>
        <strain evidence="2">852002-51209_SCH5440388</strain>
    </source>
</reference>
<evidence type="ECO:0008006" key="3">
    <source>
        <dbReference type="Google" id="ProtNLM"/>
    </source>
</evidence>
<dbReference type="InterPro" id="IPR036902">
    <property type="entry name" value="Ta1353-like_sf"/>
</dbReference>
<proteinExistence type="predicted"/>
<gene>
    <name evidence="1" type="ORF">A5792_26570</name>
</gene>
<dbReference type="PANTHER" id="PTHR36155:SF1">
    <property type="entry name" value="BLL5354 PROTEIN"/>
    <property type="match status" value="1"/>
</dbReference>
<organism evidence="1 2">
    <name type="scientific">Mycolicibacterium peregrinum</name>
    <name type="common">Mycobacterium peregrinum</name>
    <dbReference type="NCBI Taxonomy" id="43304"/>
    <lineage>
        <taxon>Bacteria</taxon>
        <taxon>Bacillati</taxon>
        <taxon>Actinomycetota</taxon>
        <taxon>Actinomycetes</taxon>
        <taxon>Mycobacteriales</taxon>
        <taxon>Mycobacteriaceae</taxon>
        <taxon>Mycolicibacterium</taxon>
    </lineage>
</organism>
<dbReference type="EMBL" id="LZSO01000033">
    <property type="protein sequence ID" value="OBB26594.1"/>
    <property type="molecule type" value="Genomic_DNA"/>
</dbReference>
<accession>A0A1A0QYI8</accession>
<dbReference type="Proteomes" id="UP000093902">
    <property type="component" value="Unassembled WGS sequence"/>
</dbReference>
<dbReference type="InterPro" id="IPR007153">
    <property type="entry name" value="Adenosine_kinase"/>
</dbReference>
<dbReference type="PANTHER" id="PTHR36155">
    <property type="entry name" value="BLL5354 PROTEIN"/>
    <property type="match status" value="1"/>
</dbReference>
<dbReference type="RefSeq" id="WP_064934450.1">
    <property type="nucleotide sequence ID" value="NZ_LZSO01000033.1"/>
</dbReference>
<protein>
    <recommendedName>
        <fullName evidence="3">Adenosine monophosphate-protein transferase</fullName>
    </recommendedName>
</protein>
<dbReference type="Pfam" id="PF04008">
    <property type="entry name" value="Adenosine_kin"/>
    <property type="match status" value="1"/>
</dbReference>
<evidence type="ECO:0000313" key="1">
    <source>
        <dbReference type="EMBL" id="OBB26594.1"/>
    </source>
</evidence>
<dbReference type="SUPFAM" id="SSF103165">
    <property type="entry name" value="Ta1353-like"/>
    <property type="match status" value="1"/>
</dbReference>
<comment type="caution">
    <text evidence="1">The sequence shown here is derived from an EMBL/GenBank/DDBJ whole genome shotgun (WGS) entry which is preliminary data.</text>
</comment>
<name>A0A1A0QYI8_MYCPR</name>